<sequence>MSLGIENMRQLFFTDFIRNRTTQLGLAVSLLGDLSLSKSIKHALILFGLPYLTSIMLAYHFKPAKYKVKVRISEQYRNK</sequence>
<keyword evidence="1" id="KW-0812">Transmembrane</keyword>
<keyword evidence="1" id="KW-1133">Transmembrane helix</keyword>
<dbReference type="EMBL" id="LN614827">
    <property type="protein sequence ID" value="CEG58684.1"/>
    <property type="molecule type" value="Genomic_DNA"/>
</dbReference>
<dbReference type="KEGG" id="lfa:LFA_3353"/>
<dbReference type="STRING" id="1212491.LFA_3353"/>
<name>A0A098G9L7_9GAMM</name>
<evidence type="ECO:0000256" key="1">
    <source>
        <dbReference type="SAM" id="Phobius"/>
    </source>
</evidence>
<keyword evidence="1" id="KW-0472">Membrane</keyword>
<dbReference type="Proteomes" id="UP000032430">
    <property type="component" value="Chromosome I"/>
</dbReference>
<keyword evidence="3" id="KW-1185">Reference proteome</keyword>
<dbReference type="AlphaFoldDB" id="A0A098G9L7"/>
<gene>
    <name evidence="2" type="ORF">LFA_3353</name>
</gene>
<feature type="transmembrane region" description="Helical" evidence="1">
    <location>
        <begin position="40"/>
        <end position="61"/>
    </location>
</feature>
<organism evidence="2 3">
    <name type="scientific">Legionella fallonii LLAP-10</name>
    <dbReference type="NCBI Taxonomy" id="1212491"/>
    <lineage>
        <taxon>Bacteria</taxon>
        <taxon>Pseudomonadati</taxon>
        <taxon>Pseudomonadota</taxon>
        <taxon>Gammaproteobacteria</taxon>
        <taxon>Legionellales</taxon>
        <taxon>Legionellaceae</taxon>
        <taxon>Legionella</taxon>
    </lineage>
</organism>
<reference evidence="3" key="1">
    <citation type="submission" date="2014-09" db="EMBL/GenBank/DDBJ databases">
        <authorList>
            <person name="Gomez-Valero L."/>
        </authorList>
    </citation>
    <scope>NUCLEOTIDE SEQUENCE [LARGE SCALE GENOMIC DNA]</scope>
    <source>
        <strain evidence="3">ATCC700992</strain>
    </source>
</reference>
<evidence type="ECO:0000313" key="3">
    <source>
        <dbReference type="Proteomes" id="UP000032430"/>
    </source>
</evidence>
<evidence type="ECO:0000313" key="2">
    <source>
        <dbReference type="EMBL" id="CEG58684.1"/>
    </source>
</evidence>
<dbReference type="HOGENOM" id="CLU_2617674_0_0_6"/>
<proteinExistence type="predicted"/>
<accession>A0A098G9L7</accession>
<protein>
    <submittedName>
        <fullName evidence="2">Uncharacterized protein</fullName>
    </submittedName>
</protein>